<evidence type="ECO:0000256" key="1">
    <source>
        <dbReference type="SAM" id="SignalP"/>
    </source>
</evidence>
<comment type="caution">
    <text evidence="2">The sequence shown here is derived from an EMBL/GenBank/DDBJ whole genome shotgun (WGS) entry which is preliminary data.</text>
</comment>
<dbReference type="AlphaFoldDB" id="A0A9P3PH67"/>
<keyword evidence="3" id="KW-1185">Reference proteome</keyword>
<organism evidence="2 3">
    <name type="scientific">Lyophyllum shimeji</name>
    <name type="common">Hon-shimeji</name>
    <name type="synonym">Tricholoma shimeji</name>
    <dbReference type="NCBI Taxonomy" id="47721"/>
    <lineage>
        <taxon>Eukaryota</taxon>
        <taxon>Fungi</taxon>
        <taxon>Dikarya</taxon>
        <taxon>Basidiomycota</taxon>
        <taxon>Agaricomycotina</taxon>
        <taxon>Agaricomycetes</taxon>
        <taxon>Agaricomycetidae</taxon>
        <taxon>Agaricales</taxon>
        <taxon>Tricholomatineae</taxon>
        <taxon>Lyophyllaceae</taxon>
        <taxon>Lyophyllum</taxon>
    </lineage>
</organism>
<name>A0A9P3PH67_LYOSH</name>
<protein>
    <recommendedName>
        <fullName evidence="4">Roadblock/LAMTOR2 domain-containing protein</fullName>
    </recommendedName>
</protein>
<keyword evidence="1" id="KW-0732">Signal</keyword>
<feature type="signal peptide" evidence="1">
    <location>
        <begin position="1"/>
        <end position="16"/>
    </location>
</feature>
<dbReference type="Proteomes" id="UP001063166">
    <property type="component" value="Unassembled WGS sequence"/>
</dbReference>
<evidence type="ECO:0000313" key="2">
    <source>
        <dbReference type="EMBL" id="GLB35751.1"/>
    </source>
</evidence>
<evidence type="ECO:0008006" key="4">
    <source>
        <dbReference type="Google" id="ProtNLM"/>
    </source>
</evidence>
<dbReference type="SUPFAM" id="SSF103196">
    <property type="entry name" value="Roadblock/LC7 domain"/>
    <property type="match status" value="1"/>
</dbReference>
<reference evidence="2" key="1">
    <citation type="submission" date="2022-07" db="EMBL/GenBank/DDBJ databases">
        <title>The genome of Lyophyllum shimeji provides insight into the initial evolution of ectomycorrhizal fungal genome.</title>
        <authorList>
            <person name="Kobayashi Y."/>
            <person name="Shibata T."/>
            <person name="Hirakawa H."/>
            <person name="Shigenobu S."/>
            <person name="Nishiyama T."/>
            <person name="Yamada A."/>
            <person name="Hasebe M."/>
            <person name="Kawaguchi M."/>
        </authorList>
    </citation>
    <scope>NUCLEOTIDE SEQUENCE</scope>
    <source>
        <strain evidence="2">AT787</strain>
    </source>
</reference>
<gene>
    <name evidence="2" type="ORF">LshimejAT787_0300390</name>
</gene>
<dbReference type="EMBL" id="BRPK01000003">
    <property type="protein sequence ID" value="GLB35751.1"/>
    <property type="molecule type" value="Genomic_DNA"/>
</dbReference>
<feature type="chain" id="PRO_5040162272" description="Roadblock/LAMTOR2 domain-containing protein" evidence="1">
    <location>
        <begin position="17"/>
        <end position="157"/>
    </location>
</feature>
<accession>A0A9P3PH67</accession>
<dbReference type="OrthoDB" id="3201641at2759"/>
<evidence type="ECO:0000313" key="3">
    <source>
        <dbReference type="Proteomes" id="UP001063166"/>
    </source>
</evidence>
<dbReference type="Gene3D" id="3.30.450.30">
    <property type="entry name" value="Dynein light chain 2a, cytoplasmic"/>
    <property type="match status" value="1"/>
</dbReference>
<sequence length="157" mass="17294">MLVLSTLHNLLSQVLALPHLHTAVLLTPTGQLVSVATGPQRPKDEIRLIVGLAMEIWHETKEQDFSMVDSELGRILVVPVDENQAAAEARQAEVKDYQPLMLLALNSTAEVDWETLQTKGKILACHLTKPLAKFREYLAVPRPAFPATSTTSPPPRS</sequence>
<proteinExistence type="predicted"/>